<gene>
    <name evidence="1" type="ORF">BDV96DRAFT_649140</name>
</gene>
<dbReference type="AlphaFoldDB" id="A0A6A5YYV3"/>
<reference evidence="1" key="1">
    <citation type="journal article" date="2020" name="Stud. Mycol.">
        <title>101 Dothideomycetes genomes: a test case for predicting lifestyles and emergence of pathogens.</title>
        <authorList>
            <person name="Haridas S."/>
            <person name="Albert R."/>
            <person name="Binder M."/>
            <person name="Bloem J."/>
            <person name="Labutti K."/>
            <person name="Salamov A."/>
            <person name="Andreopoulos B."/>
            <person name="Baker S."/>
            <person name="Barry K."/>
            <person name="Bills G."/>
            <person name="Bluhm B."/>
            <person name="Cannon C."/>
            <person name="Castanera R."/>
            <person name="Culley D."/>
            <person name="Daum C."/>
            <person name="Ezra D."/>
            <person name="Gonzalez J."/>
            <person name="Henrissat B."/>
            <person name="Kuo A."/>
            <person name="Liang C."/>
            <person name="Lipzen A."/>
            <person name="Lutzoni F."/>
            <person name="Magnuson J."/>
            <person name="Mondo S."/>
            <person name="Nolan M."/>
            <person name="Ohm R."/>
            <person name="Pangilinan J."/>
            <person name="Park H.-J."/>
            <person name="Ramirez L."/>
            <person name="Alfaro M."/>
            <person name="Sun H."/>
            <person name="Tritt A."/>
            <person name="Yoshinaga Y."/>
            <person name="Zwiers L.-H."/>
            <person name="Turgeon B."/>
            <person name="Goodwin S."/>
            <person name="Spatafora J."/>
            <person name="Crous P."/>
            <person name="Grigoriev I."/>
        </authorList>
    </citation>
    <scope>NUCLEOTIDE SEQUENCE</scope>
    <source>
        <strain evidence="1">CBS 627.86</strain>
    </source>
</reference>
<dbReference type="EMBL" id="ML977331">
    <property type="protein sequence ID" value="KAF2112342.1"/>
    <property type="molecule type" value="Genomic_DNA"/>
</dbReference>
<dbReference type="Gene3D" id="3.80.10.10">
    <property type="entry name" value="Ribonuclease Inhibitor"/>
    <property type="match status" value="1"/>
</dbReference>
<protein>
    <recommendedName>
        <fullName evidence="3">F-box domain-containing protein</fullName>
    </recommendedName>
</protein>
<evidence type="ECO:0000313" key="2">
    <source>
        <dbReference type="Proteomes" id="UP000799770"/>
    </source>
</evidence>
<accession>A0A6A5YYV3</accession>
<name>A0A6A5YYV3_9PLEO</name>
<organism evidence="1 2">
    <name type="scientific">Lophiotrema nucula</name>
    <dbReference type="NCBI Taxonomy" id="690887"/>
    <lineage>
        <taxon>Eukaryota</taxon>
        <taxon>Fungi</taxon>
        <taxon>Dikarya</taxon>
        <taxon>Ascomycota</taxon>
        <taxon>Pezizomycotina</taxon>
        <taxon>Dothideomycetes</taxon>
        <taxon>Pleosporomycetidae</taxon>
        <taxon>Pleosporales</taxon>
        <taxon>Lophiotremataceae</taxon>
        <taxon>Lophiotrema</taxon>
    </lineage>
</organism>
<proteinExistence type="predicted"/>
<dbReference type="OrthoDB" id="3719074at2759"/>
<evidence type="ECO:0008006" key="3">
    <source>
        <dbReference type="Google" id="ProtNLM"/>
    </source>
</evidence>
<sequence>MESLPTEILHKIAAAITDGYSLQDGGYAMRCNLLGLSNLALTCSGLRPIAQEQLVRAPILRSDSPSSSPSGSFHSFMRAINTLPQLKSKVESISLEAKAPVDVPGLRNLPRVKTLELQMCIRNMSLMSLNLYTAPRKLEFQHIERLRFDSRIRSMNCDSIFFLMNFTMILGGFTSLKHLELYGEDYYDHIMDHGPAAFDSYIEFTRYETSLRTRSYPNLITAMSPVHDQLESLVLPRGFWTLYCNVLHPAAVFLPFTKLTHLDIPKEAVLGMGTVNRQRPWDEQWLYYEENEITYPGNMTIPISSVSDPIMSIPASIHSLKVWNGDGMTVEWVEMLLQAKERAFPELKEVTMVRGHGVDIYQEITAVMERAAALGVGFSIE</sequence>
<dbReference type="InterPro" id="IPR032675">
    <property type="entry name" value="LRR_dom_sf"/>
</dbReference>
<dbReference type="Proteomes" id="UP000799770">
    <property type="component" value="Unassembled WGS sequence"/>
</dbReference>
<evidence type="ECO:0000313" key="1">
    <source>
        <dbReference type="EMBL" id="KAF2112342.1"/>
    </source>
</evidence>
<keyword evidence="2" id="KW-1185">Reference proteome</keyword>